<dbReference type="AlphaFoldDB" id="A0A9C9EM34"/>
<sequence length="754" mass="87729">MNKYHISQIQDYLEYNSEYCRLLKERFINEKKYSQNLSLIKQGFAFLGISDAPLKIFEGRSNFVIWLGRRVVEYEGAELALYIGHKKMGLPIPDGLVEKCPHNVIELIERAGQREYIQKFKKELKAVSFSPEIFLIVHSSLLQARTEHLLPSLLSDIDRIVCRNIKEAVEKIPRVYLDYLSQPSFLKVVKKISSLVREIKTKMEQELRDITLYSLRLKEQLRELYLEADRGLKEIIENDVEQGEDINIITQKTSNLFSRLDRLFLGNIYHLKDYEKRKVEIEAFLQQEEEFKYRPERKTLNRRKKTSELFDEYMFYLRFGNLTKEEDRKFAKILTQEFEQLHKQKNPSVALLNKFEKRGLLSVEIDFDAIKEAYHSFMKQVIIPYQIGQCLFDLVQCFPPPAEQPKRLIYDLANLKILSLEGKNILTVVDKKQNYPGEIRKFVETFRKCITILVYDIRGSSYMGVKLQNAAKEQRIKYKFAKEMADIVKKYGGFLLKDTGDGGLIWFAENSASLYAHLYTESITGRGIKLRSSIFSGAEFELIPAADSAKRAILCARDMVQRAEEFIRANFMHYREWFADVAERTLELDGITYALLPPEFKSLFRIGVGIASGVPIKDVVFSANSYGDPDLVGPIISDANLYSMERQPGRSVVICDSASLINLILNVEDFDYCFDEEDFEKYIKKAEEVRQNNHGYKFEDFKISVVPKGVHYLEELNKNKAVASADITEIYMHEDSLYNDKQKKIKLLYEIINT</sequence>
<dbReference type="Proteomes" id="UP000885826">
    <property type="component" value="Unassembled WGS sequence"/>
</dbReference>
<proteinExistence type="predicted"/>
<accession>A0A9C9EM34</accession>
<name>A0A9C9EM34_UNCW3</name>
<dbReference type="InterPro" id="IPR029787">
    <property type="entry name" value="Nucleotide_cyclase"/>
</dbReference>
<evidence type="ECO:0000313" key="1">
    <source>
        <dbReference type="EMBL" id="HEC78539.1"/>
    </source>
</evidence>
<dbReference type="Gene3D" id="3.30.70.1230">
    <property type="entry name" value="Nucleotide cyclase"/>
    <property type="match status" value="1"/>
</dbReference>
<organism evidence="1 2">
    <name type="scientific">candidate division WOR-3 bacterium</name>
    <dbReference type="NCBI Taxonomy" id="2052148"/>
    <lineage>
        <taxon>Bacteria</taxon>
        <taxon>Bacteria division WOR-3</taxon>
    </lineage>
</organism>
<gene>
    <name evidence="1" type="ORF">ENI34_05270</name>
</gene>
<dbReference type="EMBL" id="DRIG01000058">
    <property type="protein sequence ID" value="HEC78539.1"/>
    <property type="molecule type" value="Genomic_DNA"/>
</dbReference>
<reference evidence="1" key="1">
    <citation type="journal article" date="2020" name="mSystems">
        <title>Genome- and Community-Level Interaction Insights into Carbon Utilization and Element Cycling Functions of Hydrothermarchaeota in Hydrothermal Sediment.</title>
        <authorList>
            <person name="Zhou Z."/>
            <person name="Liu Y."/>
            <person name="Xu W."/>
            <person name="Pan J."/>
            <person name="Luo Z.H."/>
            <person name="Li M."/>
        </authorList>
    </citation>
    <scope>NUCLEOTIDE SEQUENCE</scope>
    <source>
        <strain evidence="1">HyVt-388</strain>
    </source>
</reference>
<protein>
    <submittedName>
        <fullName evidence="1">Uncharacterized protein</fullName>
    </submittedName>
</protein>
<evidence type="ECO:0000313" key="2">
    <source>
        <dbReference type="Proteomes" id="UP000885826"/>
    </source>
</evidence>
<comment type="caution">
    <text evidence="1">The sequence shown here is derived from an EMBL/GenBank/DDBJ whole genome shotgun (WGS) entry which is preliminary data.</text>
</comment>
<dbReference type="SUPFAM" id="SSF55073">
    <property type="entry name" value="Nucleotide cyclase"/>
    <property type="match status" value="1"/>
</dbReference>